<evidence type="ECO:0000313" key="2">
    <source>
        <dbReference type="Proteomes" id="UP001054925"/>
    </source>
</evidence>
<evidence type="ECO:0000313" key="1">
    <source>
        <dbReference type="EMBL" id="GJN41696.1"/>
    </source>
</evidence>
<accession>A0AAV5G3V0</accession>
<reference evidence="1" key="1">
    <citation type="submission" date="2021-12" db="EMBL/GenBank/DDBJ databases">
        <title>Draft genome sequence of Corynebacterium ammoniagenes strain T-723.</title>
        <authorList>
            <person name="Matsuzawa M."/>
            <person name="Hiratani M."/>
            <person name="Abe I."/>
            <person name="Tsuji Y."/>
            <person name="Nakamura J."/>
        </authorList>
    </citation>
    <scope>NUCLEOTIDE SEQUENCE</scope>
    <source>
        <strain evidence="1">T-723</strain>
    </source>
</reference>
<name>A0AAV5G3V0_CORAM</name>
<dbReference type="AlphaFoldDB" id="A0AAV5G3V0"/>
<organism evidence="1 2">
    <name type="scientific">Corynebacterium ammoniagenes</name>
    <name type="common">Brevibacterium ammoniagenes</name>
    <dbReference type="NCBI Taxonomy" id="1697"/>
    <lineage>
        <taxon>Bacteria</taxon>
        <taxon>Bacillati</taxon>
        <taxon>Actinomycetota</taxon>
        <taxon>Actinomycetes</taxon>
        <taxon>Mycobacteriales</taxon>
        <taxon>Corynebacteriaceae</taxon>
        <taxon>Corynebacterium</taxon>
    </lineage>
</organism>
<dbReference type="RefSeq" id="WP_003848217.1">
    <property type="nucleotide sequence ID" value="NZ_BQKK01000001.1"/>
</dbReference>
<proteinExistence type="predicted"/>
<sequence length="104" mass="11423">MSDVHFDHSEAVGKLQELIDDTVERQNALNQQVPRFPQAAAGRDFTGYARSIQSTLARIHQRRNSQLHNIARSAAVAIADYGVARTTDDDSAATLNQFDIGDGK</sequence>
<dbReference type="EMBL" id="BQKK01000001">
    <property type="protein sequence ID" value="GJN41696.1"/>
    <property type="molecule type" value="Genomic_DNA"/>
</dbReference>
<comment type="caution">
    <text evidence="1">The sequence shown here is derived from an EMBL/GenBank/DDBJ whole genome shotgun (WGS) entry which is preliminary data.</text>
</comment>
<gene>
    <name evidence="1" type="ORF">CAT723_01750</name>
</gene>
<protein>
    <recommendedName>
        <fullName evidence="3">ESX-1 secretion-associated protein</fullName>
    </recommendedName>
</protein>
<evidence type="ECO:0008006" key="3">
    <source>
        <dbReference type="Google" id="ProtNLM"/>
    </source>
</evidence>
<dbReference type="Proteomes" id="UP001054925">
    <property type="component" value="Unassembled WGS sequence"/>
</dbReference>